<keyword evidence="4" id="KW-1003">Cell membrane</keyword>
<name>A0A3Q2ZEX8_KRYMA</name>
<dbReference type="GeneTree" id="ENSGT00710000108330"/>
<dbReference type="InterPro" id="IPR006985">
    <property type="entry name" value="RAMP"/>
</dbReference>
<organism evidence="12 13">
    <name type="scientific">Kryptolebias marmoratus</name>
    <name type="common">Mangrove killifish</name>
    <name type="synonym">Rivulus marmoratus</name>
    <dbReference type="NCBI Taxonomy" id="37003"/>
    <lineage>
        <taxon>Eukaryota</taxon>
        <taxon>Metazoa</taxon>
        <taxon>Chordata</taxon>
        <taxon>Craniata</taxon>
        <taxon>Vertebrata</taxon>
        <taxon>Euteleostomi</taxon>
        <taxon>Actinopterygii</taxon>
        <taxon>Neopterygii</taxon>
        <taxon>Teleostei</taxon>
        <taxon>Neoteleostei</taxon>
        <taxon>Acanthomorphata</taxon>
        <taxon>Ovalentaria</taxon>
        <taxon>Atherinomorphae</taxon>
        <taxon>Cyprinodontiformes</taxon>
        <taxon>Rivulidae</taxon>
        <taxon>Kryptolebias</taxon>
    </lineage>
</organism>
<keyword evidence="7 11" id="KW-1133">Transmembrane helix</keyword>
<keyword evidence="9" id="KW-1015">Disulfide bond</keyword>
<dbReference type="Gene3D" id="1.10.150.510">
    <property type="entry name" value="Receptor activity modifying family"/>
    <property type="match status" value="1"/>
</dbReference>
<dbReference type="STRING" id="37003.ENSKMAP00000001200"/>
<dbReference type="Pfam" id="PF04901">
    <property type="entry name" value="RAMP"/>
    <property type="match status" value="1"/>
</dbReference>
<dbReference type="Ensembl" id="ENSKMAT00000001238.1">
    <property type="protein sequence ID" value="ENSKMAP00000001200.1"/>
    <property type="gene ID" value="ENSKMAG00000000960.1"/>
</dbReference>
<dbReference type="OMA" id="HIAPRDT"/>
<dbReference type="AlphaFoldDB" id="A0A3Q2ZEX8"/>
<dbReference type="InterPro" id="IPR038126">
    <property type="entry name" value="RAMP_sf"/>
</dbReference>
<evidence type="ECO:0000256" key="5">
    <source>
        <dbReference type="ARBA" id="ARBA00022692"/>
    </source>
</evidence>
<dbReference type="GO" id="GO:0015026">
    <property type="term" value="F:coreceptor activity"/>
    <property type="evidence" value="ECO:0007669"/>
    <property type="project" value="InterPro"/>
</dbReference>
<comment type="similarity">
    <text evidence="2">Belongs to the RAMP family.</text>
</comment>
<comment type="subcellular location">
    <subcellularLocation>
        <location evidence="1">Cell membrane</location>
        <topology evidence="1">Single-pass type I membrane protein</topology>
    </subcellularLocation>
</comment>
<evidence type="ECO:0000256" key="6">
    <source>
        <dbReference type="ARBA" id="ARBA00022729"/>
    </source>
</evidence>
<proteinExistence type="inferred from homology"/>
<evidence type="ECO:0000256" key="11">
    <source>
        <dbReference type="SAM" id="Phobius"/>
    </source>
</evidence>
<evidence type="ECO:0000256" key="4">
    <source>
        <dbReference type="ARBA" id="ARBA00022475"/>
    </source>
</evidence>
<dbReference type="GO" id="GO:0006886">
    <property type="term" value="P:intracellular protein transport"/>
    <property type="evidence" value="ECO:0007669"/>
    <property type="project" value="InterPro"/>
</dbReference>
<keyword evidence="13" id="KW-1185">Reference proteome</keyword>
<evidence type="ECO:0000256" key="1">
    <source>
        <dbReference type="ARBA" id="ARBA00004251"/>
    </source>
</evidence>
<reference evidence="12" key="1">
    <citation type="submission" date="2025-08" db="UniProtKB">
        <authorList>
            <consortium name="Ensembl"/>
        </authorList>
    </citation>
    <scope>IDENTIFICATION</scope>
</reference>
<evidence type="ECO:0000313" key="13">
    <source>
        <dbReference type="Proteomes" id="UP000264800"/>
    </source>
</evidence>
<evidence type="ECO:0000256" key="8">
    <source>
        <dbReference type="ARBA" id="ARBA00023136"/>
    </source>
</evidence>
<keyword evidence="10" id="KW-0675">Receptor</keyword>
<evidence type="ECO:0000256" key="9">
    <source>
        <dbReference type="ARBA" id="ARBA00023157"/>
    </source>
</evidence>
<protein>
    <submittedName>
        <fullName evidence="12">Uncharacterized protein</fullName>
    </submittedName>
</protein>
<keyword evidence="8 11" id="KW-0472">Membrane</keyword>
<keyword evidence="3" id="KW-0813">Transport</keyword>
<sequence length="121" mass="14045">KLPGLRPLRPGVWFKRENSPNRIIICDYLWEITFVLFLFCRRYNSLTLCVENGAKTSLCMGHMFLIDEVLLQIHQTYFSLCRQVQDPPLLTAFMLMAPGVVFTLFMPFLCVHLTTRLTAAM</sequence>
<reference evidence="12" key="2">
    <citation type="submission" date="2025-09" db="UniProtKB">
        <authorList>
            <consortium name="Ensembl"/>
        </authorList>
    </citation>
    <scope>IDENTIFICATION</scope>
</reference>
<keyword evidence="6" id="KW-0732">Signal</keyword>
<dbReference type="Proteomes" id="UP000264800">
    <property type="component" value="Unplaced"/>
</dbReference>
<evidence type="ECO:0000256" key="10">
    <source>
        <dbReference type="ARBA" id="ARBA00023170"/>
    </source>
</evidence>
<feature type="transmembrane region" description="Helical" evidence="11">
    <location>
        <begin position="89"/>
        <end position="111"/>
    </location>
</feature>
<evidence type="ECO:0000313" key="12">
    <source>
        <dbReference type="Ensembl" id="ENSKMAP00000001200.1"/>
    </source>
</evidence>
<dbReference type="GO" id="GO:0005886">
    <property type="term" value="C:plasma membrane"/>
    <property type="evidence" value="ECO:0007669"/>
    <property type="project" value="UniProtKB-SubCell"/>
</dbReference>
<dbReference type="GO" id="GO:0008277">
    <property type="term" value="P:regulation of G protein-coupled receptor signaling pathway"/>
    <property type="evidence" value="ECO:0007669"/>
    <property type="project" value="InterPro"/>
</dbReference>
<keyword evidence="5 11" id="KW-0812">Transmembrane</keyword>
<accession>A0A3Q2ZEX8</accession>
<evidence type="ECO:0000256" key="3">
    <source>
        <dbReference type="ARBA" id="ARBA00022448"/>
    </source>
</evidence>
<evidence type="ECO:0000256" key="7">
    <source>
        <dbReference type="ARBA" id="ARBA00022989"/>
    </source>
</evidence>
<evidence type="ECO:0000256" key="2">
    <source>
        <dbReference type="ARBA" id="ARBA00007087"/>
    </source>
</evidence>